<protein>
    <submittedName>
        <fullName evidence="2">Uncharacterized protein</fullName>
    </submittedName>
</protein>
<dbReference type="OrthoDB" id="409543at2759"/>
<evidence type="ECO:0000313" key="2">
    <source>
        <dbReference type="EMBL" id="CAD5118194.1"/>
    </source>
</evidence>
<dbReference type="Pfam" id="PF04488">
    <property type="entry name" value="Gly_transf_sug"/>
    <property type="match status" value="1"/>
</dbReference>
<dbReference type="AlphaFoldDB" id="A0A7I8VPN4"/>
<proteinExistence type="predicted"/>
<dbReference type="EMBL" id="CAJFCJ010000008">
    <property type="protein sequence ID" value="CAD5118194.1"/>
    <property type="molecule type" value="Genomic_DNA"/>
</dbReference>
<sequence length="579" mass="67436">MLRINLTKLLITCIAIVLLALLFTFLRTPSNVKRVRQFESVSKGKISAIKTEIAATSQPDTKFKGTPKPVKPTALAFDWNHEEALLPGLVPPQAHLIWCGQKWVEYKHYLTVKSISRILKPDRVVMHYSKEPGIDKLRYHQWLQWIKTDEIFFTMQKFTPDQERVCNERVPIDERIGIIMNMLKEEGGIYVGQDTWLVNFEPKTRLNDFIFALEEDSLEGMIMLRGNILKEASEWKELLHNRELKTKTLKCATVQHIYNGDDTPMCLTVRGGSLDSLMPMDIWELDNRFGSLCRTLFYGTAEIRKPKPDYNELVPNIGHMIWIGGGPMDFVFFLSALSVLYVVNVDVLYIHGDIEPVGENWQKIRSNPRVKFITRLPPRTVYGGEIQNYYRALMSDIIRVDLMIKYGGIYTDTDAIWVRGPTYEDRGYEAVASFDWIDWSWPYRDSVNFGLSYGKKGGKFWHIFRDSMHELHNHLHGFTGVMEPYKLLEKYPELLRIDRRLQVICYHSRCHPIYVKDYHNETNDHVNSGTIKDWRNDVYAFHWTHPNPSEYKNLDVLLKSKGMFAEIGKYVLKKAGLLD</sequence>
<accession>A0A7I8VPN4</accession>
<evidence type="ECO:0000313" key="3">
    <source>
        <dbReference type="Proteomes" id="UP000549394"/>
    </source>
</evidence>
<organism evidence="2 3">
    <name type="scientific">Dimorphilus gyrociliatus</name>
    <dbReference type="NCBI Taxonomy" id="2664684"/>
    <lineage>
        <taxon>Eukaryota</taxon>
        <taxon>Metazoa</taxon>
        <taxon>Spiralia</taxon>
        <taxon>Lophotrochozoa</taxon>
        <taxon>Annelida</taxon>
        <taxon>Polychaeta</taxon>
        <taxon>Polychaeta incertae sedis</taxon>
        <taxon>Dinophilidae</taxon>
        <taxon>Dimorphilus</taxon>
    </lineage>
</organism>
<dbReference type="PANTHER" id="PTHR46830:SF1">
    <property type="entry name" value="ALPHA-1,4-N-ACETYLGLUCOSAMINYLTRANSFERASE"/>
    <property type="match status" value="1"/>
</dbReference>
<dbReference type="PANTHER" id="PTHR46830">
    <property type="entry name" value="TRANSFERASE, PUTATIVE-RELATED"/>
    <property type="match status" value="1"/>
</dbReference>
<name>A0A7I8VPN4_9ANNE</name>
<dbReference type="InterPro" id="IPR007577">
    <property type="entry name" value="GlycoTrfase_DXD_sugar-bd_CS"/>
</dbReference>
<evidence type="ECO:0000256" key="1">
    <source>
        <dbReference type="SAM" id="Phobius"/>
    </source>
</evidence>
<dbReference type="InterPro" id="IPR029044">
    <property type="entry name" value="Nucleotide-diphossugar_trans"/>
</dbReference>
<dbReference type="SUPFAM" id="SSF53448">
    <property type="entry name" value="Nucleotide-diphospho-sugar transferases"/>
    <property type="match status" value="1"/>
</dbReference>
<feature type="transmembrane region" description="Helical" evidence="1">
    <location>
        <begin position="6"/>
        <end position="26"/>
    </location>
</feature>
<dbReference type="Proteomes" id="UP000549394">
    <property type="component" value="Unassembled WGS sequence"/>
</dbReference>
<keyword evidence="1" id="KW-1133">Transmembrane helix</keyword>
<reference evidence="2 3" key="1">
    <citation type="submission" date="2020-08" db="EMBL/GenBank/DDBJ databases">
        <authorList>
            <person name="Hejnol A."/>
        </authorList>
    </citation>
    <scope>NUCLEOTIDE SEQUENCE [LARGE SCALE GENOMIC DNA]</scope>
</reference>
<comment type="caution">
    <text evidence="2">The sequence shown here is derived from an EMBL/GenBank/DDBJ whole genome shotgun (WGS) entry which is preliminary data.</text>
</comment>
<gene>
    <name evidence="2" type="ORF">DGYR_LOCUS6614</name>
</gene>
<keyword evidence="1" id="KW-0472">Membrane</keyword>
<keyword evidence="1" id="KW-0812">Transmembrane</keyword>
<dbReference type="Gene3D" id="3.90.550.20">
    <property type="match status" value="1"/>
</dbReference>
<keyword evidence="3" id="KW-1185">Reference proteome</keyword>